<gene>
    <name evidence="11" type="ORF">CcCBS67573_g00303</name>
</gene>
<comment type="function">
    <text evidence="7">TFIIA is a component of the transcription machinery of RNA polymerase II and plays an important role in transcriptional activation. TFIIA in a complex with TBP mediates transcriptional activity.</text>
</comment>
<proteinExistence type="inferred from homology"/>
<evidence type="ECO:0000313" key="11">
    <source>
        <dbReference type="EMBL" id="TPX78429.1"/>
    </source>
</evidence>
<dbReference type="GO" id="GO:0006367">
    <property type="term" value="P:transcription initiation at RNA polymerase II promoter"/>
    <property type="evidence" value="ECO:0007669"/>
    <property type="project" value="InterPro"/>
</dbReference>
<accession>A0A507FPT2</accession>
<dbReference type="PANTHER" id="PTHR10966">
    <property type="entry name" value="TRANSCRIPTION INITIATION FACTOR IIA SUBUNIT 2"/>
    <property type="match status" value="1"/>
</dbReference>
<name>A0A507FPT2_9FUNG</name>
<keyword evidence="12" id="KW-1185">Reference proteome</keyword>
<dbReference type="InterPro" id="IPR015871">
    <property type="entry name" value="TFIIA_gsu_C"/>
</dbReference>
<evidence type="ECO:0000256" key="5">
    <source>
        <dbReference type="ARBA" id="ARBA00023163"/>
    </source>
</evidence>
<feature type="domain" description="Transcription initiation factor IIA gamma subunit N-terminal" evidence="9">
    <location>
        <begin position="4"/>
        <end position="50"/>
    </location>
</feature>
<sequence>MASSYEFYRQSSIGQALTDALDDMIQEGSIEPQVAMKMLSEFDRSIAEALRTQVRAKTSVKGKLHIYRFCDDVWTFVIENATFKFESSETVTSEEKVKLVACASRVPT</sequence>
<dbReference type="Pfam" id="PF02751">
    <property type="entry name" value="TFIIA_gamma_C"/>
    <property type="match status" value="1"/>
</dbReference>
<feature type="domain" description="Transcription initiation factor IIA gamma subunit C-terminal" evidence="10">
    <location>
        <begin position="61"/>
        <end position="104"/>
    </location>
</feature>
<dbReference type="SUPFAM" id="SSF50784">
    <property type="entry name" value="Transcription factor IIA (TFIIA), beta-barrel domain"/>
    <property type="match status" value="1"/>
</dbReference>
<dbReference type="CDD" id="cd10014">
    <property type="entry name" value="TFIIA_gamma_C"/>
    <property type="match status" value="1"/>
</dbReference>
<protein>
    <recommendedName>
        <fullName evidence="3 8">Transcription initiation factor IIA subunit 2</fullName>
    </recommendedName>
</protein>
<dbReference type="PIRSF" id="PIRSF009415">
    <property type="entry name" value="Hum_TFIIA_gamma"/>
    <property type="match status" value="1"/>
</dbReference>
<dbReference type="EMBL" id="QEAP01000004">
    <property type="protein sequence ID" value="TPX78429.1"/>
    <property type="molecule type" value="Genomic_DNA"/>
</dbReference>
<dbReference type="InterPro" id="IPR009083">
    <property type="entry name" value="TFIIA_a-hlx"/>
</dbReference>
<dbReference type="AlphaFoldDB" id="A0A507FPT2"/>
<dbReference type="InterPro" id="IPR003194">
    <property type="entry name" value="TFIIA_gsu"/>
</dbReference>
<evidence type="ECO:0000256" key="2">
    <source>
        <dbReference type="ARBA" id="ARBA00007675"/>
    </source>
</evidence>
<evidence type="ECO:0000256" key="4">
    <source>
        <dbReference type="ARBA" id="ARBA00023015"/>
    </source>
</evidence>
<evidence type="ECO:0000259" key="10">
    <source>
        <dbReference type="Pfam" id="PF02751"/>
    </source>
</evidence>
<keyword evidence="4 8" id="KW-0805">Transcription regulation</keyword>
<evidence type="ECO:0000256" key="3">
    <source>
        <dbReference type="ARBA" id="ARBA00019928"/>
    </source>
</evidence>
<dbReference type="STRING" id="246404.A0A507FPT2"/>
<dbReference type="GO" id="GO:0005672">
    <property type="term" value="C:transcription factor TFIIA complex"/>
    <property type="evidence" value="ECO:0007669"/>
    <property type="project" value="InterPro"/>
</dbReference>
<dbReference type="InterPro" id="IPR015872">
    <property type="entry name" value="TFIIA_gsu_N"/>
</dbReference>
<organism evidence="11 12">
    <name type="scientific">Chytriomyces confervae</name>
    <dbReference type="NCBI Taxonomy" id="246404"/>
    <lineage>
        <taxon>Eukaryota</taxon>
        <taxon>Fungi</taxon>
        <taxon>Fungi incertae sedis</taxon>
        <taxon>Chytridiomycota</taxon>
        <taxon>Chytridiomycota incertae sedis</taxon>
        <taxon>Chytridiomycetes</taxon>
        <taxon>Chytridiales</taxon>
        <taxon>Chytriomycetaceae</taxon>
        <taxon>Chytriomyces</taxon>
    </lineage>
</organism>
<dbReference type="Gene3D" id="2.30.18.10">
    <property type="entry name" value="Transcription factor IIA (TFIIA), beta-barrel domain"/>
    <property type="match status" value="1"/>
</dbReference>
<keyword evidence="6 8" id="KW-0539">Nucleus</keyword>
<dbReference type="Proteomes" id="UP000320333">
    <property type="component" value="Unassembled WGS sequence"/>
</dbReference>
<evidence type="ECO:0000256" key="1">
    <source>
        <dbReference type="ARBA" id="ARBA00004123"/>
    </source>
</evidence>
<evidence type="ECO:0000256" key="8">
    <source>
        <dbReference type="PIRNR" id="PIRNR009415"/>
    </source>
</evidence>
<evidence type="ECO:0000256" key="6">
    <source>
        <dbReference type="ARBA" id="ARBA00023242"/>
    </source>
</evidence>
<comment type="caution">
    <text evidence="11">The sequence shown here is derived from an EMBL/GenBank/DDBJ whole genome shotgun (WGS) entry which is preliminary data.</text>
</comment>
<dbReference type="Gene3D" id="1.10.287.190">
    <property type="entry name" value="Transcription factor IIA gamma subunit, alpha-helical domain"/>
    <property type="match status" value="1"/>
</dbReference>
<dbReference type="OrthoDB" id="586585at2759"/>
<reference evidence="11 12" key="1">
    <citation type="journal article" date="2019" name="Sci. Rep.">
        <title>Comparative genomics of chytrid fungi reveal insights into the obligate biotrophic and pathogenic lifestyle of Synchytrium endobioticum.</title>
        <authorList>
            <person name="van de Vossenberg B.T.L.H."/>
            <person name="Warris S."/>
            <person name="Nguyen H.D.T."/>
            <person name="van Gent-Pelzer M.P.E."/>
            <person name="Joly D.L."/>
            <person name="van de Geest H.C."/>
            <person name="Bonants P.J.M."/>
            <person name="Smith D.S."/>
            <person name="Levesque C.A."/>
            <person name="van der Lee T.A.J."/>
        </authorList>
    </citation>
    <scope>NUCLEOTIDE SEQUENCE [LARGE SCALE GENOMIC DNA]</scope>
    <source>
        <strain evidence="11 12">CBS 675.73</strain>
    </source>
</reference>
<evidence type="ECO:0000313" key="12">
    <source>
        <dbReference type="Proteomes" id="UP000320333"/>
    </source>
</evidence>
<evidence type="ECO:0000259" key="9">
    <source>
        <dbReference type="Pfam" id="PF02268"/>
    </source>
</evidence>
<comment type="subcellular location">
    <subcellularLocation>
        <location evidence="1 8">Nucleus</location>
    </subcellularLocation>
</comment>
<evidence type="ECO:0000256" key="7">
    <source>
        <dbReference type="ARBA" id="ARBA00024733"/>
    </source>
</evidence>
<dbReference type="Pfam" id="PF02268">
    <property type="entry name" value="TFIIA_gamma_N"/>
    <property type="match status" value="1"/>
</dbReference>
<dbReference type="CDD" id="cd10145">
    <property type="entry name" value="TFIIA_gamma_N"/>
    <property type="match status" value="1"/>
</dbReference>
<dbReference type="InterPro" id="IPR009088">
    <property type="entry name" value="TFIIA_b-brl"/>
</dbReference>
<dbReference type="FunFam" id="1.10.287.190:FF:000001">
    <property type="entry name" value="Transcription initiation factor IIA subunit 2"/>
    <property type="match status" value="1"/>
</dbReference>
<dbReference type="SUPFAM" id="SSF47396">
    <property type="entry name" value="Transcription factor IIA (TFIIA), alpha-helical domain"/>
    <property type="match status" value="1"/>
</dbReference>
<keyword evidence="5 8" id="KW-0804">Transcription</keyword>
<comment type="similarity">
    <text evidence="2 8">Belongs to the TFIIA subunit 2 family.</text>
</comment>